<organism evidence="3 5">
    <name type="scientific">Furculomyces boomerangus</name>
    <dbReference type="NCBI Taxonomy" id="61424"/>
    <lineage>
        <taxon>Eukaryota</taxon>
        <taxon>Fungi</taxon>
        <taxon>Fungi incertae sedis</taxon>
        <taxon>Zoopagomycota</taxon>
        <taxon>Kickxellomycotina</taxon>
        <taxon>Harpellomycetes</taxon>
        <taxon>Harpellales</taxon>
        <taxon>Harpellaceae</taxon>
        <taxon>Furculomyces</taxon>
    </lineage>
</organism>
<feature type="compositionally biased region" description="Polar residues" evidence="2">
    <location>
        <begin position="460"/>
        <end position="480"/>
    </location>
</feature>
<feature type="compositionally biased region" description="Polar residues" evidence="2">
    <location>
        <begin position="667"/>
        <end position="676"/>
    </location>
</feature>
<dbReference type="Pfam" id="PF14976">
    <property type="entry name" value="YPEH2ZP"/>
    <property type="match status" value="1"/>
</dbReference>
<dbReference type="OrthoDB" id="2526683at2759"/>
<reference evidence="3 5" key="1">
    <citation type="journal article" date="2018" name="MBio">
        <title>Comparative Genomics Reveals the Core Gene Toolbox for the Fungus-Insect Symbiosis.</title>
        <authorList>
            <person name="Wang Y."/>
            <person name="Stata M."/>
            <person name="Wang W."/>
            <person name="Stajich J.E."/>
            <person name="White M.M."/>
            <person name="Moncalvo J.M."/>
        </authorList>
    </citation>
    <scope>NUCLEOTIDE SEQUENCE [LARGE SCALE GENOMIC DNA]</scope>
    <source>
        <strain evidence="3 5">AUS-77-4</strain>
    </source>
</reference>
<feature type="region of interest" description="Disordered" evidence="2">
    <location>
        <begin position="523"/>
        <end position="569"/>
    </location>
</feature>
<dbReference type="InterPro" id="IPR026768">
    <property type="entry name" value="YPEH2ZP"/>
</dbReference>
<feature type="region of interest" description="Disordered" evidence="2">
    <location>
        <begin position="626"/>
        <end position="677"/>
    </location>
</feature>
<evidence type="ECO:0000313" key="4">
    <source>
        <dbReference type="EMBL" id="PVU99462.1"/>
    </source>
</evidence>
<evidence type="ECO:0000313" key="5">
    <source>
        <dbReference type="Proteomes" id="UP000245699"/>
    </source>
</evidence>
<evidence type="ECO:0000313" key="3">
    <source>
        <dbReference type="EMBL" id="PVU90588.1"/>
    </source>
</evidence>
<keyword evidence="5" id="KW-1185">Reference proteome</keyword>
<comment type="caution">
    <text evidence="3">The sequence shown here is derived from an EMBL/GenBank/DDBJ whole genome shotgun (WGS) entry which is preliminary data.</text>
</comment>
<dbReference type="PANTHER" id="PTHR31841">
    <property type="entry name" value="PROTEIN FAM72A-RELATED"/>
    <property type="match status" value="1"/>
</dbReference>
<feature type="region of interest" description="Disordered" evidence="2">
    <location>
        <begin position="345"/>
        <end position="375"/>
    </location>
</feature>
<dbReference type="PANTHER" id="PTHR31841:SF1">
    <property type="entry name" value="PROTEIN FAM72A-RELATED"/>
    <property type="match status" value="1"/>
</dbReference>
<protein>
    <submittedName>
        <fullName evidence="3">Uncharacterized protein</fullName>
    </submittedName>
</protein>
<feature type="compositionally biased region" description="Low complexity" evidence="2">
    <location>
        <begin position="247"/>
        <end position="262"/>
    </location>
</feature>
<feature type="compositionally biased region" description="Polar residues" evidence="2">
    <location>
        <begin position="348"/>
        <end position="375"/>
    </location>
</feature>
<feature type="region of interest" description="Disordered" evidence="2">
    <location>
        <begin position="455"/>
        <end position="480"/>
    </location>
</feature>
<evidence type="ECO:0000256" key="2">
    <source>
        <dbReference type="SAM" id="MobiDB-lite"/>
    </source>
</evidence>
<dbReference type="EMBL" id="MBFT01000472">
    <property type="protein sequence ID" value="PVU90588.1"/>
    <property type="molecule type" value="Genomic_DNA"/>
</dbReference>
<feature type="compositionally biased region" description="Polar residues" evidence="2">
    <location>
        <begin position="531"/>
        <end position="550"/>
    </location>
</feature>
<dbReference type="EMBL" id="MBFT01000035">
    <property type="protein sequence ID" value="PVU99462.1"/>
    <property type="molecule type" value="Genomic_DNA"/>
</dbReference>
<dbReference type="Proteomes" id="UP000245699">
    <property type="component" value="Unassembled WGS sequence"/>
</dbReference>
<feature type="compositionally biased region" description="Polar residues" evidence="2">
    <location>
        <begin position="224"/>
        <end position="246"/>
    </location>
</feature>
<accession>A0A2T9YE14</accession>
<feature type="compositionally biased region" description="Polar residues" evidence="2">
    <location>
        <begin position="743"/>
        <end position="759"/>
    </location>
</feature>
<feature type="compositionally biased region" description="Polar residues" evidence="2">
    <location>
        <begin position="637"/>
        <end position="657"/>
    </location>
</feature>
<evidence type="ECO:0000256" key="1">
    <source>
        <dbReference type="ARBA" id="ARBA00006888"/>
    </source>
</evidence>
<proteinExistence type="inferred from homology"/>
<gene>
    <name evidence="4" type="ORF">BB559_000702</name>
    <name evidence="3" type="ORF">BB559_004530</name>
</gene>
<dbReference type="GO" id="GO:0005829">
    <property type="term" value="C:cytosol"/>
    <property type="evidence" value="ECO:0007669"/>
    <property type="project" value="TreeGrafter"/>
</dbReference>
<feature type="region of interest" description="Disordered" evidence="2">
    <location>
        <begin position="743"/>
        <end position="764"/>
    </location>
</feature>
<sequence length="803" mass="91764">MPTGEINGSGQQTSEPFQPVWELRCKHCTALWSSRGMEAMVMARPAIRCFSTDLPPLSCDVIHPNIPDSYHSIVEEASHPSQKALTHHARRFDLVPSGPCDCYVQDIACLGCGNIVGYYIHRPCFRCLAQRLRIKQRGYQHLWTFYQENVEPTLRRTFHGSPVSWEELSQPYGKNAFVHVNNSVGNPETRNNPIGVLQQVEPRRSVSDRFGEIVIESRNVSGSTNNMFQSRSISTQSSLQTENFSTSSQRNLSNQSENSENSFSQFLARISQRSRTRLDSLQNDNPANTHQRSFTNTTLVTDNFNSIPSINQIQYSTSELRARSVSNPTQNTLLTNSFGLRQFPLQDNVPSNPSQTNISQQSSRYDGSDIPTTNTLNPNEIVHAENSIRFPLIIDDDPPTETEEVPDTCLVEETLRSAQISVESTQNLSSEEDERNYQIYQRRLDRYMGNRTLENERESQSLTNRTNSQNHSGTLGEQLHQEQNITRRYNETNNNSDFEDMDNGDTTFDVETIARLSRPNTENTEFEYQRHSSTIQEQNSLSQTENNINEPQHDFPRNGPYRTDSPQQDISRLRSTAMRVLLSPRSAADSRIEAASFLQTLRSVAAITRRRQSRYQRRLHGFLHQAVSNRQNEHQETLQTDTTTPQSSRNSRNSETIHTLGLERTRQNSGETTPETATVHRPLYQESEAIRIATLDRESNARNTFPRTNSPPAPNRFVARPRQRRNAISQYNYNQVISDYNEYARNSNNPRSTNTGNRSGDNDQKHANLLKYKYSGVPPPILTWLLQSGIESMSNWELMTVFR</sequence>
<dbReference type="AlphaFoldDB" id="A0A2T9YE14"/>
<feature type="region of interest" description="Disordered" evidence="2">
    <location>
        <begin position="224"/>
        <end position="262"/>
    </location>
</feature>
<name>A0A2T9YE14_9FUNG</name>
<comment type="similarity">
    <text evidence="1">Belongs to the FAM72 family.</text>
</comment>